<accession>A0A918L333</accession>
<feature type="region of interest" description="Disordered" evidence="1">
    <location>
        <begin position="40"/>
        <end position="64"/>
    </location>
</feature>
<dbReference type="EMBL" id="BMTL01000009">
    <property type="protein sequence ID" value="GGR85843.1"/>
    <property type="molecule type" value="Genomic_DNA"/>
</dbReference>
<organism evidence="2 3">
    <name type="scientific">Streptomyces humidus</name>
    <dbReference type="NCBI Taxonomy" id="52259"/>
    <lineage>
        <taxon>Bacteria</taxon>
        <taxon>Bacillati</taxon>
        <taxon>Actinomycetota</taxon>
        <taxon>Actinomycetes</taxon>
        <taxon>Kitasatosporales</taxon>
        <taxon>Streptomycetaceae</taxon>
        <taxon>Streptomyces</taxon>
    </lineage>
</organism>
<protein>
    <submittedName>
        <fullName evidence="2">Uncharacterized protein</fullName>
    </submittedName>
</protein>
<evidence type="ECO:0000313" key="3">
    <source>
        <dbReference type="Proteomes" id="UP000606194"/>
    </source>
</evidence>
<reference evidence="2" key="1">
    <citation type="journal article" date="2014" name="Int. J. Syst. Evol. Microbiol.">
        <title>Complete genome sequence of Corynebacterium casei LMG S-19264T (=DSM 44701T), isolated from a smear-ripened cheese.</title>
        <authorList>
            <consortium name="US DOE Joint Genome Institute (JGI-PGF)"/>
            <person name="Walter F."/>
            <person name="Albersmeier A."/>
            <person name="Kalinowski J."/>
            <person name="Ruckert C."/>
        </authorList>
    </citation>
    <scope>NUCLEOTIDE SEQUENCE</scope>
    <source>
        <strain evidence="2">JCM 4386</strain>
    </source>
</reference>
<sequence length="98" mass="11319">MATMPGEAPVHTSRYSSHNPCRAISWHLSSELAVVEHQRTEQIQAHEPRPGGQFTRERRHQHRGDGFRRLLRDRLNQGVVLDVQRPRFLLRLGLGQPP</sequence>
<dbReference type="AlphaFoldDB" id="A0A918L333"/>
<reference evidence="2" key="2">
    <citation type="submission" date="2020-09" db="EMBL/GenBank/DDBJ databases">
        <authorList>
            <person name="Sun Q."/>
            <person name="Ohkuma M."/>
        </authorList>
    </citation>
    <scope>NUCLEOTIDE SEQUENCE</scope>
    <source>
        <strain evidence="2">JCM 4386</strain>
    </source>
</reference>
<name>A0A918L333_9ACTN</name>
<evidence type="ECO:0000313" key="2">
    <source>
        <dbReference type="EMBL" id="GGR85843.1"/>
    </source>
</evidence>
<feature type="compositionally biased region" description="Basic and acidic residues" evidence="1">
    <location>
        <begin position="40"/>
        <end position="49"/>
    </location>
</feature>
<gene>
    <name evidence="2" type="ORF">GCM10010269_26240</name>
</gene>
<evidence type="ECO:0000256" key="1">
    <source>
        <dbReference type="SAM" id="MobiDB-lite"/>
    </source>
</evidence>
<comment type="caution">
    <text evidence="2">The sequence shown here is derived from an EMBL/GenBank/DDBJ whole genome shotgun (WGS) entry which is preliminary data.</text>
</comment>
<keyword evidence="3" id="KW-1185">Reference proteome</keyword>
<dbReference type="Proteomes" id="UP000606194">
    <property type="component" value="Unassembled WGS sequence"/>
</dbReference>
<proteinExistence type="predicted"/>